<accession>A0A1A9ZYL1</accession>
<protein>
    <submittedName>
        <fullName evidence="1">Uncharacterized protein</fullName>
    </submittedName>
</protein>
<reference evidence="1" key="2">
    <citation type="submission" date="2020-05" db="UniProtKB">
        <authorList>
            <consortium name="EnsemblMetazoa"/>
        </authorList>
    </citation>
    <scope>IDENTIFICATION</scope>
    <source>
        <strain evidence="1">IAEA</strain>
    </source>
</reference>
<organism evidence="1 2">
    <name type="scientific">Glossina pallidipes</name>
    <name type="common">Tsetse fly</name>
    <dbReference type="NCBI Taxonomy" id="7398"/>
    <lineage>
        <taxon>Eukaryota</taxon>
        <taxon>Metazoa</taxon>
        <taxon>Ecdysozoa</taxon>
        <taxon>Arthropoda</taxon>
        <taxon>Hexapoda</taxon>
        <taxon>Insecta</taxon>
        <taxon>Pterygota</taxon>
        <taxon>Neoptera</taxon>
        <taxon>Endopterygota</taxon>
        <taxon>Diptera</taxon>
        <taxon>Brachycera</taxon>
        <taxon>Muscomorpha</taxon>
        <taxon>Hippoboscoidea</taxon>
        <taxon>Glossinidae</taxon>
        <taxon>Glossina</taxon>
    </lineage>
</organism>
<evidence type="ECO:0000313" key="2">
    <source>
        <dbReference type="Proteomes" id="UP000092445"/>
    </source>
</evidence>
<evidence type="ECO:0000313" key="1">
    <source>
        <dbReference type="EnsemblMetazoa" id="GPAI029000-PA"/>
    </source>
</evidence>
<name>A0A1A9ZYL1_GLOPL</name>
<dbReference type="AlphaFoldDB" id="A0A1A9ZYL1"/>
<reference evidence="2" key="1">
    <citation type="submission" date="2014-03" db="EMBL/GenBank/DDBJ databases">
        <authorList>
            <person name="Aksoy S."/>
            <person name="Warren W."/>
            <person name="Wilson R.K."/>
        </authorList>
    </citation>
    <scope>NUCLEOTIDE SEQUENCE [LARGE SCALE GENOMIC DNA]</scope>
    <source>
        <strain evidence="2">IAEA</strain>
    </source>
</reference>
<keyword evidence="2" id="KW-1185">Reference proteome</keyword>
<sequence>MLLCIYPLLIALLCTLLYIIMSNRGIVYGLTIKRIKDPATLNAKAFTFRKTLKVGPAEIKHSRDRIYIKYHIRIHLSIKTREPTKYCRSILKIKNHEAMTKCVICWRFFLFRQQD</sequence>
<dbReference type="Proteomes" id="UP000092445">
    <property type="component" value="Unassembled WGS sequence"/>
</dbReference>
<proteinExistence type="predicted"/>
<dbReference type="VEuPathDB" id="VectorBase:GPAI029000"/>
<dbReference type="EnsemblMetazoa" id="GPAI029000-RA">
    <property type="protein sequence ID" value="GPAI029000-PA"/>
    <property type="gene ID" value="GPAI029000"/>
</dbReference>